<feature type="chain" id="PRO_5043339005" evidence="1">
    <location>
        <begin position="26"/>
        <end position="180"/>
    </location>
</feature>
<keyword evidence="3" id="KW-1185">Reference proteome</keyword>
<comment type="caution">
    <text evidence="2">The sequence shown here is derived from an EMBL/GenBank/DDBJ whole genome shotgun (WGS) entry which is preliminary data.</text>
</comment>
<reference evidence="2" key="1">
    <citation type="thesis" date="2020" institute="ProQuest LLC" country="789 East Eisenhower Parkway, Ann Arbor, MI, USA">
        <title>Comparative Genomics and Chromosome Evolution.</title>
        <authorList>
            <person name="Mudd A.B."/>
        </authorList>
    </citation>
    <scope>NUCLEOTIDE SEQUENCE</scope>
    <source>
        <strain evidence="2">237g6f4</strain>
        <tissue evidence="2">Blood</tissue>
    </source>
</reference>
<dbReference type="PANTHER" id="PTHR10511:SF2">
    <property type="entry name" value="GRANULOCYTE COLONY-STIMULATING FACTOR"/>
    <property type="match status" value="1"/>
</dbReference>
<sequence>MFILPGFLSIKALAAALTLISTVLTAPLPMDRNQELIGKITMQAMEIMDVMELKEEELRLIRNLLGIRPLALEECKSESFSPVACYSQFSNGLKSMHSLLSSAHLYTEVDLTDLLYDLLEFISNVEEMMTAQGIPIDTHVPKKLPNGITEFQEKAGIFLILHDLCNAFNVFQKGLAAQWQ</sequence>
<evidence type="ECO:0000313" key="2">
    <source>
        <dbReference type="EMBL" id="KAG8566315.1"/>
    </source>
</evidence>
<feature type="signal peptide" evidence="1">
    <location>
        <begin position="1"/>
        <end position="25"/>
    </location>
</feature>
<gene>
    <name evidence="2" type="ORF">GDO81_013185</name>
</gene>
<dbReference type="AlphaFoldDB" id="A0AAV7B332"/>
<evidence type="ECO:0000256" key="1">
    <source>
        <dbReference type="SAM" id="SignalP"/>
    </source>
</evidence>
<dbReference type="Proteomes" id="UP000824782">
    <property type="component" value="Unassembled WGS sequence"/>
</dbReference>
<dbReference type="SUPFAM" id="SSF47266">
    <property type="entry name" value="4-helical cytokines"/>
    <property type="match status" value="1"/>
</dbReference>
<dbReference type="InterPro" id="IPR009079">
    <property type="entry name" value="4_helix_cytokine-like_core"/>
</dbReference>
<proteinExistence type="predicted"/>
<dbReference type="Gene3D" id="1.20.1250.10">
    <property type="match status" value="1"/>
</dbReference>
<protein>
    <submittedName>
        <fullName evidence="2">Uncharacterized protein</fullName>
    </submittedName>
</protein>
<organism evidence="2 3">
    <name type="scientific">Engystomops pustulosus</name>
    <name type="common">Tungara frog</name>
    <name type="synonym">Physalaemus pustulosus</name>
    <dbReference type="NCBI Taxonomy" id="76066"/>
    <lineage>
        <taxon>Eukaryota</taxon>
        <taxon>Metazoa</taxon>
        <taxon>Chordata</taxon>
        <taxon>Craniata</taxon>
        <taxon>Vertebrata</taxon>
        <taxon>Euteleostomi</taxon>
        <taxon>Amphibia</taxon>
        <taxon>Batrachia</taxon>
        <taxon>Anura</taxon>
        <taxon>Neobatrachia</taxon>
        <taxon>Hyloidea</taxon>
        <taxon>Leptodactylidae</taxon>
        <taxon>Leiuperinae</taxon>
        <taxon>Engystomops</taxon>
    </lineage>
</organism>
<evidence type="ECO:0000313" key="3">
    <source>
        <dbReference type="Proteomes" id="UP000824782"/>
    </source>
</evidence>
<dbReference type="EMBL" id="WNYA01000006">
    <property type="protein sequence ID" value="KAG8566315.1"/>
    <property type="molecule type" value="Genomic_DNA"/>
</dbReference>
<name>A0AAV7B332_ENGPU</name>
<dbReference type="GO" id="GO:0045639">
    <property type="term" value="P:positive regulation of myeloid cell differentiation"/>
    <property type="evidence" value="ECO:0007669"/>
    <property type="project" value="InterPro"/>
</dbReference>
<accession>A0AAV7B332</accession>
<keyword evidence="1" id="KW-0732">Signal</keyword>
<dbReference type="GO" id="GO:0005125">
    <property type="term" value="F:cytokine activity"/>
    <property type="evidence" value="ECO:0007669"/>
    <property type="project" value="InterPro"/>
</dbReference>
<dbReference type="GO" id="GO:0005130">
    <property type="term" value="F:granulocyte colony-stimulating factor receptor binding"/>
    <property type="evidence" value="ECO:0007669"/>
    <property type="project" value="TreeGrafter"/>
</dbReference>
<dbReference type="PANTHER" id="PTHR10511">
    <property type="entry name" value="GRANULOCYTE COLONY-STIMULATING FACTOR"/>
    <property type="match status" value="1"/>
</dbReference>
<dbReference type="InterPro" id="IPR040117">
    <property type="entry name" value="GCSF/MGF"/>
</dbReference>